<evidence type="ECO:0000256" key="2">
    <source>
        <dbReference type="ARBA" id="ARBA00022801"/>
    </source>
</evidence>
<keyword evidence="2" id="KW-0378">Hydrolase</keyword>
<dbReference type="PANTHER" id="PTHR43782:SF3">
    <property type="entry name" value="ARGINASE"/>
    <property type="match status" value="1"/>
</dbReference>
<dbReference type="SUPFAM" id="SSF52768">
    <property type="entry name" value="Arginase/deacetylase"/>
    <property type="match status" value="1"/>
</dbReference>
<evidence type="ECO:0000256" key="1">
    <source>
        <dbReference type="ARBA" id="ARBA00022723"/>
    </source>
</evidence>
<protein>
    <submittedName>
        <fullName evidence="5">Arginase family protein</fullName>
    </submittedName>
</protein>
<dbReference type="EMBL" id="JAVREQ010000012">
    <property type="protein sequence ID" value="MDT0380139.1"/>
    <property type="molecule type" value="Genomic_DNA"/>
</dbReference>
<reference evidence="6" key="1">
    <citation type="submission" date="2023-07" db="EMBL/GenBank/DDBJ databases">
        <title>30 novel species of actinomycetes from the DSMZ collection.</title>
        <authorList>
            <person name="Nouioui I."/>
        </authorList>
    </citation>
    <scope>NUCLEOTIDE SEQUENCE [LARGE SCALE GENOMIC DNA]</scope>
    <source>
        <strain evidence="6">DSM 42041</strain>
    </source>
</reference>
<evidence type="ECO:0000313" key="5">
    <source>
        <dbReference type="EMBL" id="MDT0380139.1"/>
    </source>
</evidence>
<dbReference type="InterPro" id="IPR006035">
    <property type="entry name" value="Ureohydrolase"/>
</dbReference>
<accession>A0ABU2NT27</accession>
<keyword evidence="3" id="KW-0464">Manganese</keyword>
<dbReference type="Pfam" id="PF00491">
    <property type="entry name" value="Arginase"/>
    <property type="match status" value="1"/>
</dbReference>
<dbReference type="PANTHER" id="PTHR43782">
    <property type="entry name" value="ARGINASE"/>
    <property type="match status" value="1"/>
</dbReference>
<gene>
    <name evidence="5" type="ORF">RM572_15365</name>
</gene>
<proteinExistence type="inferred from homology"/>
<comment type="caution">
    <text evidence="5">The sequence shown here is derived from an EMBL/GenBank/DDBJ whole genome shotgun (WGS) entry which is preliminary data.</text>
</comment>
<comment type="similarity">
    <text evidence="4">Belongs to the arginase family.</text>
</comment>
<sequence>MSRSLVLIDAPSNLGLRAPAPGAVPGCHKLAGALRDEGLLRRLGARDGGVVVAPRYDPGDWRPGDGVFHADRIAAYSRRLADRLEEHVRAGAFPVVLGGDCSIALGTALALRRIGRFGLAYFDGHDDFRHPGNAPAGVGAAGGEDVALITGRGQRDLTDLEGLGPSLADEDVWLLGLRDPVNEPDSAQPELNRLGIGYAAVADVRRDGPPAVARAALARLADHELDGFWLHIDADVLDPSVMPAVDSPDPGGLTLDELRALLGPLARSPRCAGFQLTIYDPDLDPDGRCAALLADLVVDTLAG</sequence>
<dbReference type="Proteomes" id="UP001183414">
    <property type="component" value="Unassembled WGS sequence"/>
</dbReference>
<dbReference type="InterPro" id="IPR023696">
    <property type="entry name" value="Ureohydrolase_dom_sf"/>
</dbReference>
<keyword evidence="1" id="KW-0479">Metal-binding</keyword>
<dbReference type="PRINTS" id="PR00116">
    <property type="entry name" value="ARGINASE"/>
</dbReference>
<dbReference type="RefSeq" id="WP_311673913.1">
    <property type="nucleotide sequence ID" value="NZ_JAVREQ010000012.1"/>
</dbReference>
<name>A0ABU2NT27_9ACTN</name>
<evidence type="ECO:0000256" key="4">
    <source>
        <dbReference type="PROSITE-ProRule" id="PRU00742"/>
    </source>
</evidence>
<keyword evidence="6" id="KW-1185">Reference proteome</keyword>
<dbReference type="Gene3D" id="3.40.800.10">
    <property type="entry name" value="Ureohydrolase domain"/>
    <property type="match status" value="1"/>
</dbReference>
<evidence type="ECO:0000256" key="3">
    <source>
        <dbReference type="ARBA" id="ARBA00023211"/>
    </source>
</evidence>
<dbReference type="PROSITE" id="PS51409">
    <property type="entry name" value="ARGINASE_2"/>
    <property type="match status" value="1"/>
</dbReference>
<dbReference type="CDD" id="cd09999">
    <property type="entry name" value="Arginase-like_1"/>
    <property type="match status" value="1"/>
</dbReference>
<evidence type="ECO:0000313" key="6">
    <source>
        <dbReference type="Proteomes" id="UP001183414"/>
    </source>
</evidence>
<organism evidence="5 6">
    <name type="scientific">Streptomyces hazeniae</name>
    <dbReference type="NCBI Taxonomy" id="3075538"/>
    <lineage>
        <taxon>Bacteria</taxon>
        <taxon>Bacillati</taxon>
        <taxon>Actinomycetota</taxon>
        <taxon>Actinomycetes</taxon>
        <taxon>Kitasatosporales</taxon>
        <taxon>Streptomycetaceae</taxon>
        <taxon>Streptomyces</taxon>
    </lineage>
</organism>